<dbReference type="InterPro" id="IPR050925">
    <property type="entry name" value="Rhomboid_protease_S54"/>
</dbReference>
<keyword evidence="5 7" id="KW-1133">Transmembrane helix</keyword>
<dbReference type="InterPro" id="IPR022764">
    <property type="entry name" value="Peptidase_S54_rhomboid_dom"/>
</dbReference>
<comment type="subcellular location">
    <subcellularLocation>
        <location evidence="1">Membrane</location>
        <topology evidence="1">Multi-pass membrane protein</topology>
    </subcellularLocation>
</comment>
<dbReference type="OrthoDB" id="9813074at2"/>
<dbReference type="SUPFAM" id="SSF144091">
    <property type="entry name" value="Rhomboid-like"/>
    <property type="match status" value="1"/>
</dbReference>
<evidence type="ECO:0000256" key="2">
    <source>
        <dbReference type="ARBA" id="ARBA00009045"/>
    </source>
</evidence>
<dbReference type="GO" id="GO:0004252">
    <property type="term" value="F:serine-type endopeptidase activity"/>
    <property type="evidence" value="ECO:0007669"/>
    <property type="project" value="InterPro"/>
</dbReference>
<dbReference type="AlphaFoldDB" id="A0A072NMY4"/>
<dbReference type="PANTHER" id="PTHR43731">
    <property type="entry name" value="RHOMBOID PROTEASE"/>
    <property type="match status" value="1"/>
</dbReference>
<feature type="transmembrane region" description="Helical" evidence="7">
    <location>
        <begin position="21"/>
        <end position="44"/>
    </location>
</feature>
<evidence type="ECO:0000256" key="3">
    <source>
        <dbReference type="ARBA" id="ARBA00022692"/>
    </source>
</evidence>
<dbReference type="PATRIC" id="fig|1348973.3.peg.1983"/>
<keyword evidence="4" id="KW-0378">Hydrolase</keyword>
<dbReference type="RefSeq" id="WP_035195364.1">
    <property type="nucleotide sequence ID" value="NZ_JJRY01000006.1"/>
</dbReference>
<name>A0A072NMY4_SCHAZ</name>
<dbReference type="InterPro" id="IPR035952">
    <property type="entry name" value="Rhomboid-like_sf"/>
</dbReference>
<dbReference type="PANTHER" id="PTHR43731:SF14">
    <property type="entry name" value="PRESENILIN-ASSOCIATED RHOMBOID-LIKE PROTEIN, MITOCHONDRIAL"/>
    <property type="match status" value="1"/>
</dbReference>
<dbReference type="EMBL" id="JJRY01000006">
    <property type="protein sequence ID" value="KEF38821.1"/>
    <property type="molecule type" value="Genomic_DNA"/>
</dbReference>
<evidence type="ECO:0000313" key="9">
    <source>
        <dbReference type="EMBL" id="KEF38821.1"/>
    </source>
</evidence>
<evidence type="ECO:0000256" key="4">
    <source>
        <dbReference type="ARBA" id="ARBA00022801"/>
    </source>
</evidence>
<feature type="transmembrane region" description="Helical" evidence="7">
    <location>
        <begin position="149"/>
        <end position="167"/>
    </location>
</feature>
<evidence type="ECO:0000259" key="8">
    <source>
        <dbReference type="Pfam" id="PF01694"/>
    </source>
</evidence>
<reference evidence="9 10" key="1">
    <citation type="submission" date="2014-04" db="EMBL/GenBank/DDBJ databases">
        <title>Draft genome sequence of Bacillus azotoformans MEV2011, a (co-) denitrifying strain unable to grow in the presence of oxygen.</title>
        <authorList>
            <person name="Nielsen M."/>
            <person name="Schreiber L."/>
            <person name="Finster K."/>
            <person name="Schramm A."/>
        </authorList>
    </citation>
    <scope>NUCLEOTIDE SEQUENCE [LARGE SCALE GENOMIC DNA]</scope>
    <source>
        <strain evidence="9 10">MEV2011</strain>
    </source>
</reference>
<evidence type="ECO:0000256" key="7">
    <source>
        <dbReference type="SAM" id="Phobius"/>
    </source>
</evidence>
<feature type="transmembrane region" description="Helical" evidence="7">
    <location>
        <begin position="95"/>
        <end position="113"/>
    </location>
</feature>
<feature type="domain" description="Peptidase S54 rhomboid" evidence="8">
    <location>
        <begin position="55"/>
        <end position="192"/>
    </location>
</feature>
<dbReference type="Pfam" id="PF01694">
    <property type="entry name" value="Rhomboid"/>
    <property type="match status" value="1"/>
</dbReference>
<sequence length="198" mass="22581">MFIRHENFRSFTRHYPIVTGIIFIHILLWIIFLILPGGQQLLYLGIGSNYDVYNGEYWRLLTPIFLHSSFGHMLFNSFSLAIFGPALERMLGKPIFIITYLLGGVLANIGTFFVAPINYYHLGSSSAIFGLFGVYLYMVIYRKDLIDRMNSQIIISILVIGMAMSFFRSDINIYAHIFGLIGGAALAPIVLRKASRYY</sequence>
<comment type="similarity">
    <text evidence="2">Belongs to the peptidase S54 family.</text>
</comment>
<gene>
    <name evidence="9" type="ORF">M670_02035</name>
</gene>
<keyword evidence="3 7" id="KW-0812">Transmembrane</keyword>
<feature type="transmembrane region" description="Helical" evidence="7">
    <location>
        <begin position="64"/>
        <end position="83"/>
    </location>
</feature>
<feature type="transmembrane region" description="Helical" evidence="7">
    <location>
        <begin position="119"/>
        <end position="137"/>
    </location>
</feature>
<keyword evidence="6 7" id="KW-0472">Membrane</keyword>
<evidence type="ECO:0000256" key="6">
    <source>
        <dbReference type="ARBA" id="ARBA00023136"/>
    </source>
</evidence>
<evidence type="ECO:0000256" key="1">
    <source>
        <dbReference type="ARBA" id="ARBA00004141"/>
    </source>
</evidence>
<evidence type="ECO:0000256" key="5">
    <source>
        <dbReference type="ARBA" id="ARBA00022989"/>
    </source>
</evidence>
<dbReference type="GO" id="GO:0016020">
    <property type="term" value="C:membrane"/>
    <property type="evidence" value="ECO:0007669"/>
    <property type="project" value="UniProtKB-SubCell"/>
</dbReference>
<dbReference type="Proteomes" id="UP000027936">
    <property type="component" value="Unassembled WGS sequence"/>
</dbReference>
<feature type="transmembrane region" description="Helical" evidence="7">
    <location>
        <begin position="173"/>
        <end position="191"/>
    </location>
</feature>
<evidence type="ECO:0000313" key="10">
    <source>
        <dbReference type="Proteomes" id="UP000027936"/>
    </source>
</evidence>
<organism evidence="9 10">
    <name type="scientific">Schinkia azotoformans MEV2011</name>
    <dbReference type="NCBI Taxonomy" id="1348973"/>
    <lineage>
        <taxon>Bacteria</taxon>
        <taxon>Bacillati</taxon>
        <taxon>Bacillota</taxon>
        <taxon>Bacilli</taxon>
        <taxon>Bacillales</taxon>
        <taxon>Bacillaceae</taxon>
        <taxon>Calidifontibacillus/Schinkia group</taxon>
        <taxon>Schinkia</taxon>
    </lineage>
</organism>
<accession>A0A072NMY4</accession>
<proteinExistence type="inferred from homology"/>
<dbReference type="Gene3D" id="1.20.1540.10">
    <property type="entry name" value="Rhomboid-like"/>
    <property type="match status" value="1"/>
</dbReference>
<protein>
    <submittedName>
        <fullName evidence="9">Putative membrane protein</fullName>
    </submittedName>
</protein>
<comment type="caution">
    <text evidence="9">The sequence shown here is derived from an EMBL/GenBank/DDBJ whole genome shotgun (WGS) entry which is preliminary data.</text>
</comment>